<reference evidence="2" key="1">
    <citation type="journal article" date="2019" name="Int. J. Syst. Evol. Microbiol.">
        <title>The Global Catalogue of Microorganisms (GCM) 10K type strain sequencing project: providing services to taxonomists for standard genome sequencing and annotation.</title>
        <authorList>
            <consortium name="The Broad Institute Genomics Platform"/>
            <consortium name="The Broad Institute Genome Sequencing Center for Infectious Disease"/>
            <person name="Wu L."/>
            <person name="Ma J."/>
        </authorList>
    </citation>
    <scope>NUCLEOTIDE SEQUENCE [LARGE SCALE GENOMIC DNA]</scope>
    <source>
        <strain evidence="2">CCM 7043</strain>
    </source>
</reference>
<dbReference type="InterPro" id="IPR052523">
    <property type="entry name" value="Trichothecene_AcTrans"/>
</dbReference>
<dbReference type="PANTHER" id="PTHR42791">
    <property type="entry name" value="GNAT FAMILY ACETYLTRANSFERASE"/>
    <property type="match status" value="1"/>
</dbReference>
<keyword evidence="2" id="KW-1185">Reference proteome</keyword>
<dbReference type="Gene3D" id="3.40.630.30">
    <property type="match status" value="1"/>
</dbReference>
<gene>
    <name evidence="1" type="ORF">ACFSL2_22980</name>
</gene>
<dbReference type="Proteomes" id="UP001597338">
    <property type="component" value="Unassembled WGS sequence"/>
</dbReference>
<dbReference type="InterPro" id="IPR016181">
    <property type="entry name" value="Acyl_CoA_acyltransferase"/>
</dbReference>
<comment type="caution">
    <text evidence="1">The sequence shown here is derived from an EMBL/GenBank/DDBJ whole genome shotgun (WGS) entry which is preliminary data.</text>
</comment>
<dbReference type="EMBL" id="JBHUHF010000001">
    <property type="protein sequence ID" value="MFD2028374.1"/>
    <property type="molecule type" value="Genomic_DNA"/>
</dbReference>
<evidence type="ECO:0000313" key="2">
    <source>
        <dbReference type="Proteomes" id="UP001597338"/>
    </source>
</evidence>
<dbReference type="SUPFAM" id="SSF55729">
    <property type="entry name" value="Acyl-CoA N-acyltransferases (Nat)"/>
    <property type="match status" value="1"/>
</dbReference>
<dbReference type="PANTHER" id="PTHR42791:SF1">
    <property type="entry name" value="N-ACETYLTRANSFERASE DOMAIN-CONTAINING PROTEIN"/>
    <property type="match status" value="1"/>
</dbReference>
<name>A0ABW4VF50_9MICO</name>
<accession>A0ABW4VF50</accession>
<dbReference type="RefSeq" id="WP_377200064.1">
    <property type="nucleotide sequence ID" value="NZ_JBHUHF010000001.1"/>
</dbReference>
<evidence type="ECO:0008006" key="3">
    <source>
        <dbReference type="Google" id="ProtNLM"/>
    </source>
</evidence>
<organism evidence="1 2">
    <name type="scientific">Promicromonospora aerolata</name>
    <dbReference type="NCBI Taxonomy" id="195749"/>
    <lineage>
        <taxon>Bacteria</taxon>
        <taxon>Bacillati</taxon>
        <taxon>Actinomycetota</taxon>
        <taxon>Actinomycetes</taxon>
        <taxon>Micrococcales</taxon>
        <taxon>Promicromonosporaceae</taxon>
        <taxon>Promicromonospora</taxon>
    </lineage>
</organism>
<protein>
    <recommendedName>
        <fullName evidence="3">Acetyltransferase (GNAT) family protein</fullName>
    </recommendedName>
</protein>
<evidence type="ECO:0000313" key="1">
    <source>
        <dbReference type="EMBL" id="MFD2028374.1"/>
    </source>
</evidence>
<proteinExistence type="predicted"/>
<sequence>MRITDFRPRQSKEAARLVADALADDPLSIYMVPDTKRRALPTLIHFREALRLITPASAARVAVQDGRIIGLALWENVIAHETYNPIDPRLARVTGKLHRRMGDAWPHLVAVHTALRPVLEGETGWLLSALAVHPDHQSIGIKDALMRDGLSEADLDGETVSALASTPGEVTSFRQHGFVITETIDELLPGAPTLWKLRRPALSAAPHPPASADTPV</sequence>